<name>A0ABY9QWP4_9BACT</name>
<accession>A0ABY9QWP4</accession>
<protein>
    <recommendedName>
        <fullName evidence="3 5">Flagellar hook protein FlgE</fullName>
    </recommendedName>
</protein>
<keyword evidence="10" id="KW-0969">Cilium</keyword>
<evidence type="ECO:0000259" key="8">
    <source>
        <dbReference type="Pfam" id="PF07559"/>
    </source>
</evidence>
<dbReference type="InterPro" id="IPR053967">
    <property type="entry name" value="LlgE_F_G-like_D1"/>
</dbReference>
<comment type="similarity">
    <text evidence="2 5">Belongs to the flagella basal body rod proteins family.</text>
</comment>
<dbReference type="EMBL" id="CP133659">
    <property type="protein sequence ID" value="WMW63940.1"/>
    <property type="molecule type" value="Genomic_DNA"/>
</dbReference>
<dbReference type="PANTHER" id="PTHR30435">
    <property type="entry name" value="FLAGELLAR PROTEIN"/>
    <property type="match status" value="1"/>
</dbReference>
<dbReference type="PROSITE" id="PS00588">
    <property type="entry name" value="FLAGELLA_BB_ROD"/>
    <property type="match status" value="1"/>
</dbReference>
<evidence type="ECO:0000259" key="7">
    <source>
        <dbReference type="Pfam" id="PF06429"/>
    </source>
</evidence>
<evidence type="ECO:0000256" key="1">
    <source>
        <dbReference type="ARBA" id="ARBA00004117"/>
    </source>
</evidence>
<feature type="domain" description="Flagellar hook protein FlgE D2" evidence="8">
    <location>
        <begin position="201"/>
        <end position="405"/>
    </location>
</feature>
<dbReference type="InterPro" id="IPR011491">
    <property type="entry name" value="FlgE_D2"/>
</dbReference>
<evidence type="ECO:0000256" key="5">
    <source>
        <dbReference type="RuleBase" id="RU362116"/>
    </source>
</evidence>
<dbReference type="PANTHER" id="PTHR30435:SF1">
    <property type="entry name" value="FLAGELLAR HOOK PROTEIN FLGE"/>
    <property type="match status" value="1"/>
</dbReference>
<proteinExistence type="inferred from homology"/>
<evidence type="ECO:0000259" key="9">
    <source>
        <dbReference type="Pfam" id="PF22692"/>
    </source>
</evidence>
<dbReference type="Pfam" id="PF06429">
    <property type="entry name" value="Flg_bbr_C"/>
    <property type="match status" value="1"/>
</dbReference>
<dbReference type="InterPro" id="IPR001444">
    <property type="entry name" value="Flag_bb_rod_N"/>
</dbReference>
<reference evidence="10" key="1">
    <citation type="submission" date="2023-09" db="EMBL/GenBank/DDBJ databases">
        <authorList>
            <consortium name="CW5 consortium"/>
            <person name="Lu C.-W."/>
        </authorList>
    </citation>
    <scope>NUCLEOTIDE SEQUENCE</scope>
    <source>
        <strain evidence="10">KPS</strain>
    </source>
</reference>
<comment type="function">
    <text evidence="5">A flexible structure which links the flagellar filament to the drive apparatus in the basal body.</text>
</comment>
<comment type="subcellular location">
    <subcellularLocation>
        <location evidence="1 5">Bacterial flagellum basal body</location>
    </subcellularLocation>
</comment>
<dbReference type="RefSeq" id="WP_309540064.1">
    <property type="nucleotide sequence ID" value="NZ_CP133659.1"/>
</dbReference>
<evidence type="ECO:0000259" key="6">
    <source>
        <dbReference type="Pfam" id="PF00460"/>
    </source>
</evidence>
<keyword evidence="10" id="KW-0966">Cell projection</keyword>
<dbReference type="InterPro" id="IPR037925">
    <property type="entry name" value="FlgE/F/G-like"/>
</dbReference>
<dbReference type="Pfam" id="PF00460">
    <property type="entry name" value="Flg_bb_rod"/>
    <property type="match status" value="1"/>
</dbReference>
<dbReference type="NCBIfam" id="TIGR03506">
    <property type="entry name" value="FlgEFG_subfam"/>
    <property type="match status" value="2"/>
</dbReference>
<dbReference type="SUPFAM" id="SSF117143">
    <property type="entry name" value="Flagellar hook protein flgE"/>
    <property type="match status" value="1"/>
</dbReference>
<dbReference type="Proteomes" id="UP001180616">
    <property type="component" value="Chromosome"/>
</dbReference>
<feature type="domain" description="Flagellar hook protein FlgE/F/G-like D1" evidence="9">
    <location>
        <begin position="88"/>
        <end position="142"/>
    </location>
</feature>
<evidence type="ECO:0000256" key="3">
    <source>
        <dbReference type="ARBA" id="ARBA00019015"/>
    </source>
</evidence>
<keyword evidence="4 5" id="KW-0975">Bacterial flagellum</keyword>
<feature type="domain" description="Flagellar basal-body/hook protein C-terminal" evidence="7">
    <location>
        <begin position="482"/>
        <end position="523"/>
    </location>
</feature>
<dbReference type="InterPro" id="IPR010930">
    <property type="entry name" value="Flg_bb/hook_C_dom"/>
</dbReference>
<evidence type="ECO:0000256" key="2">
    <source>
        <dbReference type="ARBA" id="ARBA00009677"/>
    </source>
</evidence>
<dbReference type="InterPro" id="IPR020013">
    <property type="entry name" value="Flagellar_FlgE/F/G"/>
</dbReference>
<gene>
    <name evidence="10" type="ORF">KPS_001909</name>
</gene>
<dbReference type="Gene3D" id="2.60.98.20">
    <property type="entry name" value="Flagellar hook protein FlgE"/>
    <property type="match status" value="1"/>
</dbReference>
<dbReference type="InterPro" id="IPR037058">
    <property type="entry name" value="Falgellar_hook_FlgE_sf"/>
</dbReference>
<dbReference type="InterPro" id="IPR019776">
    <property type="entry name" value="Flagellar_basal_body_rod_CS"/>
</dbReference>
<keyword evidence="10" id="KW-0282">Flagellum</keyword>
<dbReference type="Pfam" id="PF07559">
    <property type="entry name" value="FlgE_D2"/>
    <property type="match status" value="1"/>
</dbReference>
<evidence type="ECO:0000256" key="4">
    <source>
        <dbReference type="ARBA" id="ARBA00023143"/>
    </source>
</evidence>
<keyword evidence="11" id="KW-1185">Reference proteome</keyword>
<organism evidence="10 11">
    <name type="scientific">Nitratidesulfovibrio liaohensis</name>
    <dbReference type="NCBI Taxonomy" id="2604158"/>
    <lineage>
        <taxon>Bacteria</taxon>
        <taxon>Pseudomonadati</taxon>
        <taxon>Thermodesulfobacteriota</taxon>
        <taxon>Desulfovibrionia</taxon>
        <taxon>Desulfovibrionales</taxon>
        <taxon>Desulfovibrionaceae</taxon>
        <taxon>Nitratidesulfovibrio</taxon>
    </lineage>
</organism>
<evidence type="ECO:0000313" key="11">
    <source>
        <dbReference type="Proteomes" id="UP001180616"/>
    </source>
</evidence>
<dbReference type="Pfam" id="PF22692">
    <property type="entry name" value="LlgE_F_G_D1"/>
    <property type="match status" value="1"/>
</dbReference>
<sequence>MGLSSSMYSSVSGLLSTAESISVIGNNLANSSTTGYKSMSMLFEDVFYSSITTSGGIDQIGNGSAISAISTDFSQGSYQDTSEAMNMAIAGEGYFIVEDPQNDGQIFYTRAGDFTFDDEGYLTNSSGYQVQGWAVDPDTATTSDPQTTGALGDIQLESRTSPASATTNVSLVVNLDSDGDDNSTSTTDPYFSLLTEWDGSADDPLGTTKYEYQTTITVYDEAGSAHELTVYFDQVEDGTSGSTTWEYIVTMDPSEDVRTINGQSVSGTSAAGLLMAGTLTFDSTGALVSQTAFTLDSTATGDLTDLSNWTLAELSTDGLPVFACNFSGSANASTTDEADAIQIELDFGLSAKSITDSWDTTVTSAADIGTDSTLLFGFTSTAYDTDRTSSNDSANSTDNSSQNGYATGYLTSYYVDEGGVIYGTYSNGQTQALFIVALASFDNDQGLQLEGGNLYSATSESGTANIGRAGQGIYGSIYGEKLEESNVDVSTEMVDLIVMQRAYQANSKVITTVDEMLQTALGLKR</sequence>
<evidence type="ECO:0000313" key="10">
    <source>
        <dbReference type="EMBL" id="WMW63940.1"/>
    </source>
</evidence>
<feature type="domain" description="Flagellar basal body rod protein N-terminal" evidence="6">
    <location>
        <begin position="7"/>
        <end position="37"/>
    </location>
</feature>